<dbReference type="InterPro" id="IPR036761">
    <property type="entry name" value="TTHA0802/YceI-like_sf"/>
</dbReference>
<evidence type="ECO:0000256" key="1">
    <source>
        <dbReference type="ARBA" id="ARBA00008812"/>
    </source>
</evidence>
<dbReference type="AlphaFoldDB" id="A0A2M9CZU5"/>
<organism evidence="3 4">
    <name type="scientific">Sediminihabitans luteus</name>
    <dbReference type="NCBI Taxonomy" id="1138585"/>
    <lineage>
        <taxon>Bacteria</taxon>
        <taxon>Bacillati</taxon>
        <taxon>Actinomycetota</taxon>
        <taxon>Actinomycetes</taxon>
        <taxon>Micrococcales</taxon>
        <taxon>Cellulomonadaceae</taxon>
        <taxon>Sediminihabitans</taxon>
    </lineage>
</organism>
<dbReference type="SMART" id="SM00867">
    <property type="entry name" value="YceI"/>
    <property type="match status" value="1"/>
</dbReference>
<dbReference type="Gene3D" id="2.40.128.110">
    <property type="entry name" value="Lipid/polyisoprenoid-binding, YceI-like"/>
    <property type="match status" value="1"/>
</dbReference>
<accession>A0A2M9CZU5</accession>
<proteinExistence type="inferred from homology"/>
<evidence type="ECO:0000259" key="2">
    <source>
        <dbReference type="SMART" id="SM00867"/>
    </source>
</evidence>
<dbReference type="RefSeq" id="WP_100421773.1">
    <property type="nucleotide sequence ID" value="NZ_BOOX01000003.1"/>
</dbReference>
<evidence type="ECO:0000313" key="4">
    <source>
        <dbReference type="Proteomes" id="UP000231693"/>
    </source>
</evidence>
<dbReference type="PANTHER" id="PTHR34406">
    <property type="entry name" value="PROTEIN YCEI"/>
    <property type="match status" value="1"/>
</dbReference>
<dbReference type="SUPFAM" id="SSF101874">
    <property type="entry name" value="YceI-like"/>
    <property type="match status" value="1"/>
</dbReference>
<reference evidence="3 4" key="1">
    <citation type="submission" date="2017-11" db="EMBL/GenBank/DDBJ databases">
        <title>Genomic Encyclopedia of Archaeal and Bacterial Type Strains, Phase II (KMG-II): From Individual Species to Whole Genera.</title>
        <authorList>
            <person name="Goeker M."/>
        </authorList>
    </citation>
    <scope>NUCLEOTIDE SEQUENCE [LARGE SCALE GENOMIC DNA]</scope>
    <source>
        <strain evidence="3 4">DSM 25478</strain>
    </source>
</reference>
<sequence>MTTLPAGLTAGTYAIDPSHSQAAFTVRHAGISKVRGTLAITGATITVGDDLSTSSVTAEIDAASVSTGDENRDNHLRSADFWDAENKPTWTFTSTKVESDDDEFAVHGDMTINGVTRPVVLATEFTGTATDPFGNPRAGFEATTEISRKDFDLTWNAALEAGGVLVGDKIKIVLDLSAIKQA</sequence>
<dbReference type="Proteomes" id="UP000231693">
    <property type="component" value="Unassembled WGS sequence"/>
</dbReference>
<dbReference type="Pfam" id="PF04264">
    <property type="entry name" value="YceI"/>
    <property type="match status" value="1"/>
</dbReference>
<protein>
    <submittedName>
        <fullName evidence="3">Polyisoprenoid-binding protein YceI</fullName>
    </submittedName>
</protein>
<gene>
    <name evidence="3" type="ORF">CLV28_0592</name>
</gene>
<comment type="similarity">
    <text evidence="1">Belongs to the UPF0312 family.</text>
</comment>
<name>A0A2M9CZU5_9CELL</name>
<dbReference type="PANTHER" id="PTHR34406:SF1">
    <property type="entry name" value="PROTEIN YCEI"/>
    <property type="match status" value="1"/>
</dbReference>
<dbReference type="InterPro" id="IPR007372">
    <property type="entry name" value="Lipid/polyisoprenoid-bd_YceI"/>
</dbReference>
<keyword evidence="4" id="KW-1185">Reference proteome</keyword>
<dbReference type="OrthoDB" id="9811006at2"/>
<comment type="caution">
    <text evidence="3">The sequence shown here is derived from an EMBL/GenBank/DDBJ whole genome shotgun (WGS) entry which is preliminary data.</text>
</comment>
<evidence type="ECO:0000313" key="3">
    <source>
        <dbReference type="EMBL" id="PJJ77373.1"/>
    </source>
</evidence>
<feature type="domain" description="Lipid/polyisoprenoid-binding YceI-like" evidence="2">
    <location>
        <begin position="12"/>
        <end position="179"/>
    </location>
</feature>
<dbReference type="EMBL" id="PGFE01000001">
    <property type="protein sequence ID" value="PJJ77373.1"/>
    <property type="molecule type" value="Genomic_DNA"/>
</dbReference>